<dbReference type="RefSeq" id="WP_143003560.1">
    <property type="nucleotide sequence ID" value="NZ_FMZA01000020.1"/>
</dbReference>
<organism evidence="2 3">
    <name type="scientific">Melghirimyces thermohalophilus</name>
    <dbReference type="NCBI Taxonomy" id="1236220"/>
    <lineage>
        <taxon>Bacteria</taxon>
        <taxon>Bacillati</taxon>
        <taxon>Bacillota</taxon>
        <taxon>Bacilli</taxon>
        <taxon>Bacillales</taxon>
        <taxon>Thermoactinomycetaceae</taxon>
        <taxon>Melghirimyces</taxon>
    </lineage>
</organism>
<evidence type="ECO:0000313" key="3">
    <source>
        <dbReference type="Proteomes" id="UP000199387"/>
    </source>
</evidence>
<keyword evidence="1" id="KW-0175">Coiled coil</keyword>
<evidence type="ECO:0000256" key="1">
    <source>
        <dbReference type="SAM" id="Coils"/>
    </source>
</evidence>
<gene>
    <name evidence="2" type="ORF">SAMN04488112_12033</name>
</gene>
<dbReference type="InterPro" id="IPR054688">
    <property type="entry name" value="CD1247_N"/>
</dbReference>
<dbReference type="EMBL" id="FMZA01000020">
    <property type="protein sequence ID" value="SDC88603.1"/>
    <property type="molecule type" value="Genomic_DNA"/>
</dbReference>
<dbReference type="AlphaFoldDB" id="A0A1G6Q8D9"/>
<dbReference type="NCBIfam" id="NF045650">
    <property type="entry name" value="CD1247_Nterm"/>
    <property type="match status" value="1"/>
</dbReference>
<keyword evidence="3" id="KW-1185">Reference proteome</keyword>
<dbReference type="STRING" id="1236220.SAMN04488112_12033"/>
<name>A0A1G6Q8D9_9BACL</name>
<accession>A0A1G6Q8D9</accession>
<dbReference type="OrthoDB" id="2381377at2"/>
<protein>
    <recommendedName>
        <fullName evidence="4">MJ0042 family finger-like domain-containing protein</fullName>
    </recommendedName>
</protein>
<evidence type="ECO:0008006" key="4">
    <source>
        <dbReference type="Google" id="ProtNLM"/>
    </source>
</evidence>
<dbReference type="Proteomes" id="UP000199387">
    <property type="component" value="Unassembled WGS sequence"/>
</dbReference>
<evidence type="ECO:0000313" key="2">
    <source>
        <dbReference type="EMBL" id="SDC88603.1"/>
    </source>
</evidence>
<reference evidence="2 3" key="1">
    <citation type="submission" date="2016-10" db="EMBL/GenBank/DDBJ databases">
        <authorList>
            <person name="de Groot N.N."/>
        </authorList>
    </citation>
    <scope>NUCLEOTIDE SEQUENCE [LARGE SCALE GENOMIC DNA]</scope>
    <source>
        <strain evidence="2 3">DSM 45514</strain>
    </source>
</reference>
<proteinExistence type="predicted"/>
<feature type="coiled-coil region" evidence="1">
    <location>
        <begin position="45"/>
        <end position="79"/>
    </location>
</feature>
<sequence>MDYQSRMPSDRLSKDLAYIKGLMEGHGTMDTTPEGKVLHQMVRLMDQMAEEHERMNVRLAELEEYVEAVDEDLNEMELLVYDEVDENEEEDIGFWQVKCPECGDSMLVDEEIFDSGSAEDVECPQCQTVMTISDEGGVSKRDLPHHQRAFLDQNEPMVEQ</sequence>